<evidence type="ECO:0000256" key="3">
    <source>
        <dbReference type="ARBA" id="ARBA00022801"/>
    </source>
</evidence>
<dbReference type="AlphaFoldDB" id="A0A0D0EKH5"/>
<evidence type="ECO:0000256" key="1">
    <source>
        <dbReference type="ARBA" id="ARBA00006500"/>
    </source>
</evidence>
<proteinExistence type="inferred from homology"/>
<evidence type="ECO:0000256" key="7">
    <source>
        <dbReference type="ARBA" id="ARBA00023160"/>
    </source>
</evidence>
<dbReference type="GO" id="GO:0000036">
    <property type="term" value="F:acyl carrier activity"/>
    <property type="evidence" value="ECO:0007669"/>
    <property type="project" value="TreeGrafter"/>
</dbReference>
<dbReference type="STRING" id="37752.IW18_15045"/>
<feature type="domain" description="Acyl-ACP thioesterase-like C-terminal" evidence="9">
    <location>
        <begin position="162"/>
        <end position="239"/>
    </location>
</feature>
<protein>
    <submittedName>
        <fullName evidence="10">Acyl-ACP thioesterase</fullName>
    </submittedName>
    <submittedName>
        <fullName evidence="11">Acyl-[acyl-carrier-protein] thioesterase</fullName>
    </submittedName>
</protein>
<dbReference type="Pfam" id="PF20791">
    <property type="entry name" value="Acyl-ACP_TE_C"/>
    <property type="match status" value="1"/>
</dbReference>
<accession>A0A0D0EKH5</accession>
<evidence type="ECO:0000256" key="5">
    <source>
        <dbReference type="ARBA" id="ARBA00022946"/>
    </source>
</evidence>
<dbReference type="OrthoDB" id="9801517at2"/>
<reference evidence="11 13" key="2">
    <citation type="submission" date="2016-11" db="EMBL/GenBank/DDBJ databases">
        <title>Whole genomes of Flavobacteriaceae.</title>
        <authorList>
            <person name="Stine C."/>
            <person name="Li C."/>
            <person name="Tadesse D."/>
        </authorList>
    </citation>
    <scope>NUCLEOTIDE SEQUENCE [LARGE SCALE GENOMIC DNA]</scope>
    <source>
        <strain evidence="11 13">ATCC 51468</strain>
    </source>
</reference>
<keyword evidence="13" id="KW-1185">Reference proteome</keyword>
<keyword evidence="7" id="KW-0275">Fatty acid biosynthesis</keyword>
<sequence>MPISPNFTSVLSKDWEINFTQCTPTGFLKYTDLCNILQLTAAAHSEVGGISFYDMQEFHQAWVLSRMRVEISALPKWQDVVTVKTWINSLENSRSVRALEMHVNGKKIVGCETYWAVFNTQLRRPEALALPFEHFELFPEKRATTEGFSKININHEKEAVFEKTVYLSDLDIVNHVNNVKYLEWCLDHVDPKRILKQEVKSFEMNFMKELSLQDNVVIHESEDDDHTTATFSITKEEKTCFALELHWK</sequence>
<evidence type="ECO:0000259" key="9">
    <source>
        <dbReference type="Pfam" id="PF20791"/>
    </source>
</evidence>
<evidence type="ECO:0000256" key="2">
    <source>
        <dbReference type="ARBA" id="ARBA00022516"/>
    </source>
</evidence>
<organism evidence="10 12">
    <name type="scientific">Flavobacterium hibernum</name>
    <dbReference type="NCBI Taxonomy" id="37752"/>
    <lineage>
        <taxon>Bacteria</taxon>
        <taxon>Pseudomonadati</taxon>
        <taxon>Bacteroidota</taxon>
        <taxon>Flavobacteriia</taxon>
        <taxon>Flavobacteriales</taxon>
        <taxon>Flavobacteriaceae</taxon>
        <taxon>Flavobacterium</taxon>
    </lineage>
</organism>
<dbReference type="PANTHER" id="PTHR31727">
    <property type="entry name" value="OLEOYL-ACYL CARRIER PROTEIN THIOESTERASE 1, CHLOROPLASTIC"/>
    <property type="match status" value="1"/>
</dbReference>
<dbReference type="Pfam" id="PF01643">
    <property type="entry name" value="Acyl-ACP_TE"/>
    <property type="match status" value="1"/>
</dbReference>
<evidence type="ECO:0000313" key="10">
    <source>
        <dbReference type="EMBL" id="KIO51935.1"/>
    </source>
</evidence>
<evidence type="ECO:0000256" key="4">
    <source>
        <dbReference type="ARBA" id="ARBA00022832"/>
    </source>
</evidence>
<dbReference type="InterPro" id="IPR045023">
    <property type="entry name" value="FATA/B"/>
</dbReference>
<dbReference type="InterPro" id="IPR029069">
    <property type="entry name" value="HotDog_dom_sf"/>
</dbReference>
<keyword evidence="2" id="KW-0444">Lipid biosynthesis</keyword>
<feature type="domain" description="Acyl-ACP thioesterase N-terminal hotdog" evidence="8">
    <location>
        <begin position="11"/>
        <end position="127"/>
    </location>
</feature>
<evidence type="ECO:0000259" key="8">
    <source>
        <dbReference type="Pfam" id="PF01643"/>
    </source>
</evidence>
<dbReference type="PANTHER" id="PTHR31727:SF6">
    <property type="entry name" value="OLEOYL-ACYL CARRIER PROTEIN THIOESTERASE 1, CHLOROPLASTIC"/>
    <property type="match status" value="1"/>
</dbReference>
<evidence type="ECO:0000313" key="13">
    <source>
        <dbReference type="Proteomes" id="UP000198302"/>
    </source>
</evidence>
<comment type="similarity">
    <text evidence="1">Belongs to the acyl-ACP thioesterase family.</text>
</comment>
<reference evidence="10 12" key="1">
    <citation type="submission" date="2015-01" db="EMBL/GenBank/DDBJ databases">
        <title>Genome of Flavobacterium hibernum DSM 12611.</title>
        <authorList>
            <person name="Stropko S.J."/>
            <person name="Pipes S.E."/>
            <person name="Newman J.D."/>
        </authorList>
    </citation>
    <scope>NUCLEOTIDE SEQUENCE [LARGE SCALE GENOMIC DNA]</scope>
    <source>
        <strain evidence="10 12">DSM 12611</strain>
    </source>
</reference>
<dbReference type="Proteomes" id="UP000032061">
    <property type="component" value="Unassembled WGS sequence"/>
</dbReference>
<keyword evidence="4" id="KW-0276">Fatty acid metabolism</keyword>
<evidence type="ECO:0000256" key="6">
    <source>
        <dbReference type="ARBA" id="ARBA00023098"/>
    </source>
</evidence>
<comment type="caution">
    <text evidence="10">The sequence shown here is derived from an EMBL/GenBank/DDBJ whole genome shotgun (WGS) entry which is preliminary data.</text>
</comment>
<name>A0A0D0EKH5_9FLAO</name>
<evidence type="ECO:0000313" key="12">
    <source>
        <dbReference type="Proteomes" id="UP000032061"/>
    </source>
</evidence>
<gene>
    <name evidence="11" type="ORF">B0A73_05875</name>
    <name evidence="10" type="ORF">IW18_15045</name>
</gene>
<dbReference type="Gene3D" id="3.10.129.10">
    <property type="entry name" value="Hotdog Thioesterase"/>
    <property type="match status" value="1"/>
</dbReference>
<dbReference type="InterPro" id="IPR002864">
    <property type="entry name" value="Acyl-ACP_thioesterase_NHD"/>
</dbReference>
<dbReference type="InterPro" id="IPR049427">
    <property type="entry name" value="Acyl-ACP_TE_C"/>
</dbReference>
<keyword evidence="6" id="KW-0443">Lipid metabolism</keyword>
<evidence type="ECO:0000313" key="11">
    <source>
        <dbReference type="EMBL" id="OXA89104.1"/>
    </source>
</evidence>
<dbReference type="Proteomes" id="UP000198302">
    <property type="component" value="Unassembled WGS sequence"/>
</dbReference>
<dbReference type="EMBL" id="MUGX01000009">
    <property type="protein sequence ID" value="OXA89104.1"/>
    <property type="molecule type" value="Genomic_DNA"/>
</dbReference>
<keyword evidence="3" id="KW-0378">Hydrolase</keyword>
<keyword evidence="5" id="KW-0809">Transit peptide</keyword>
<dbReference type="GO" id="GO:0016297">
    <property type="term" value="F:fatty acyl-[ACP] hydrolase activity"/>
    <property type="evidence" value="ECO:0007669"/>
    <property type="project" value="InterPro"/>
</dbReference>
<dbReference type="SUPFAM" id="SSF54637">
    <property type="entry name" value="Thioesterase/thiol ester dehydrase-isomerase"/>
    <property type="match status" value="2"/>
</dbReference>
<dbReference type="EMBL" id="JPRK01000012">
    <property type="protein sequence ID" value="KIO51935.1"/>
    <property type="molecule type" value="Genomic_DNA"/>
</dbReference>
<dbReference type="RefSeq" id="WP_041518714.1">
    <property type="nucleotide sequence ID" value="NZ_JPRK01000012.1"/>
</dbReference>